<proteinExistence type="predicted"/>
<accession>A0A0L6JNN2</accession>
<dbReference type="RefSeq" id="WP_036947315.1">
    <property type="nucleotide sequence ID" value="NZ_KN050765.1"/>
</dbReference>
<evidence type="ECO:0000259" key="3">
    <source>
        <dbReference type="Pfam" id="PF08541"/>
    </source>
</evidence>
<feature type="domain" description="Beta-ketoacyl-[acyl-carrier-protein] synthase III C-terminal" evidence="3">
    <location>
        <begin position="258"/>
        <end position="344"/>
    </location>
</feature>
<dbReference type="EMBL" id="LGTC01000001">
    <property type="protein sequence ID" value="KNY26967.1"/>
    <property type="molecule type" value="Genomic_DNA"/>
</dbReference>
<keyword evidence="6" id="KW-1185">Reference proteome</keyword>
<evidence type="ECO:0000259" key="4">
    <source>
        <dbReference type="Pfam" id="PF08545"/>
    </source>
</evidence>
<dbReference type="SUPFAM" id="SSF53901">
    <property type="entry name" value="Thiolase-like"/>
    <property type="match status" value="1"/>
</dbReference>
<organism evidence="5 6">
    <name type="scientific">Pseudobacteroides cellulosolvens ATCC 35603 = DSM 2933</name>
    <dbReference type="NCBI Taxonomy" id="398512"/>
    <lineage>
        <taxon>Bacteria</taxon>
        <taxon>Bacillati</taxon>
        <taxon>Bacillota</taxon>
        <taxon>Clostridia</taxon>
        <taxon>Eubacteriales</taxon>
        <taxon>Oscillospiraceae</taxon>
        <taxon>Pseudobacteroides</taxon>
    </lineage>
</organism>
<evidence type="ECO:0000313" key="5">
    <source>
        <dbReference type="EMBL" id="KNY26967.1"/>
    </source>
</evidence>
<evidence type="ECO:0000256" key="1">
    <source>
        <dbReference type="ARBA" id="ARBA00022679"/>
    </source>
</evidence>
<reference evidence="6" key="1">
    <citation type="submission" date="2015-07" db="EMBL/GenBank/DDBJ databases">
        <title>Near-Complete Genome Sequence of the Cellulolytic Bacterium Bacteroides (Pseudobacteroides) cellulosolvens ATCC 35603.</title>
        <authorList>
            <person name="Dassa B."/>
            <person name="Utturkar S.M."/>
            <person name="Klingeman D.M."/>
            <person name="Hurt R.A."/>
            <person name="Keller M."/>
            <person name="Xu J."/>
            <person name="Reddy Y.H.K."/>
            <person name="Borovok I."/>
            <person name="Grinberg I.R."/>
            <person name="Lamed R."/>
            <person name="Zhivin O."/>
            <person name="Bayer E.A."/>
            <person name="Brown S.D."/>
        </authorList>
    </citation>
    <scope>NUCLEOTIDE SEQUENCE [LARGE SCALE GENOMIC DNA]</scope>
    <source>
        <strain evidence="6">DSM 2933</strain>
    </source>
</reference>
<dbReference type="OrthoDB" id="9815506at2"/>
<gene>
    <name evidence="5" type="ORF">Bccel_2232</name>
</gene>
<dbReference type="CDD" id="cd00830">
    <property type="entry name" value="KAS_III"/>
    <property type="match status" value="1"/>
</dbReference>
<dbReference type="GO" id="GO:0006633">
    <property type="term" value="P:fatty acid biosynthetic process"/>
    <property type="evidence" value="ECO:0007669"/>
    <property type="project" value="InterPro"/>
</dbReference>
<comment type="caution">
    <text evidence="5">The sequence shown here is derived from an EMBL/GenBank/DDBJ whole genome shotgun (WGS) entry which is preliminary data.</text>
</comment>
<dbReference type="GO" id="GO:0044550">
    <property type="term" value="P:secondary metabolite biosynthetic process"/>
    <property type="evidence" value="ECO:0007669"/>
    <property type="project" value="TreeGrafter"/>
</dbReference>
<feature type="domain" description="Beta-ketoacyl-[acyl-carrier-protein] synthase III N-terminal" evidence="4">
    <location>
        <begin position="124"/>
        <end position="201"/>
    </location>
</feature>
<dbReference type="eggNOG" id="COG0332">
    <property type="taxonomic scope" value="Bacteria"/>
</dbReference>
<evidence type="ECO:0000313" key="6">
    <source>
        <dbReference type="Proteomes" id="UP000036923"/>
    </source>
</evidence>
<dbReference type="Pfam" id="PF08541">
    <property type="entry name" value="ACP_syn_III_C"/>
    <property type="match status" value="1"/>
</dbReference>
<dbReference type="PANTHER" id="PTHR34069:SF2">
    <property type="entry name" value="BETA-KETOACYL-[ACYL-CARRIER-PROTEIN] SYNTHASE III"/>
    <property type="match status" value="1"/>
</dbReference>
<dbReference type="InterPro" id="IPR013751">
    <property type="entry name" value="ACP_syn_III_N"/>
</dbReference>
<dbReference type="GO" id="GO:0004315">
    <property type="term" value="F:3-oxoacyl-[acyl-carrier-protein] synthase activity"/>
    <property type="evidence" value="ECO:0007669"/>
    <property type="project" value="UniProtKB-EC"/>
</dbReference>
<dbReference type="Proteomes" id="UP000036923">
    <property type="component" value="Unassembled WGS sequence"/>
</dbReference>
<name>A0A0L6JNN2_9FIRM</name>
<dbReference type="InterPro" id="IPR013747">
    <property type="entry name" value="ACP_syn_III_C"/>
</dbReference>
<dbReference type="PATRIC" id="fig|398512.5.peg.2327"/>
<dbReference type="PANTHER" id="PTHR34069">
    <property type="entry name" value="3-OXOACYL-[ACYL-CARRIER-PROTEIN] SYNTHASE 3"/>
    <property type="match status" value="1"/>
</dbReference>
<dbReference type="InterPro" id="IPR016039">
    <property type="entry name" value="Thiolase-like"/>
</dbReference>
<dbReference type="AlphaFoldDB" id="A0A0L6JNN2"/>
<keyword evidence="1 5" id="KW-0808">Transferase</keyword>
<keyword evidence="2 5" id="KW-0012">Acyltransferase</keyword>
<sequence>MQNFIFPDIEPLKISRYSRILSTGVALPRNVVTNQNIIDRYNIIATDRAVEYALGIKERRWTGLDEKVEDLMEEAINQCLERANVDIDSIDRIVFTKLAGDYHVPATSIGALRKLGTKKGIPAFDIFAACSGFVHAMDLAIRYIASGDDYVLILGGSAMGKCCHYWNMPDPKTVFLFGDAIAAMLVGYSDVQHFFSSYIITNHFLYDNALIRYGTSYKNNGENVDSSIFFMKIADGNTVFQSSAQYAKVISDKLLSDYGGSIDDIDHFVTSDQSTRIWEAQLKEIGFPKEKSTSLFYKHGNTVAAMSPLNLNHLIESGRLKRGDVVMMQAHGAGASSGGMIFKY</sequence>
<dbReference type="Gene3D" id="3.40.47.10">
    <property type="match status" value="1"/>
</dbReference>
<dbReference type="Pfam" id="PF08545">
    <property type="entry name" value="ACP_syn_III"/>
    <property type="match status" value="1"/>
</dbReference>
<protein>
    <submittedName>
        <fullName evidence="5">Beta-ketoacyl-acyl-carrier-protein synthase I</fullName>
        <ecNumber evidence="5">2.3.1.41</ecNumber>
    </submittedName>
</protein>
<evidence type="ECO:0000256" key="2">
    <source>
        <dbReference type="ARBA" id="ARBA00023315"/>
    </source>
</evidence>
<dbReference type="EC" id="2.3.1.41" evidence="5"/>
<dbReference type="STRING" id="398512.Bccel_2232"/>